<evidence type="ECO:0000256" key="8">
    <source>
        <dbReference type="ARBA" id="ARBA00023242"/>
    </source>
</evidence>
<dbReference type="Gene3D" id="1.25.10.10">
    <property type="entry name" value="Leucine-rich Repeat Variant"/>
    <property type="match status" value="2"/>
</dbReference>
<evidence type="ECO:0000256" key="3">
    <source>
        <dbReference type="ARBA" id="ARBA00009606"/>
    </source>
</evidence>
<dbReference type="GO" id="GO:0010032">
    <property type="term" value="P:meiotic chromosome condensation"/>
    <property type="evidence" value="ECO:0007669"/>
    <property type="project" value="TreeGrafter"/>
</dbReference>
<evidence type="ECO:0000313" key="13">
    <source>
        <dbReference type="EMBL" id="ANZ74071.1"/>
    </source>
</evidence>
<organism evidence="13 14">
    <name type="scientific">Komagataella pastoris</name>
    <name type="common">Yeast</name>
    <name type="synonym">Pichia pastoris</name>
    <dbReference type="NCBI Taxonomy" id="4922"/>
    <lineage>
        <taxon>Eukaryota</taxon>
        <taxon>Fungi</taxon>
        <taxon>Dikarya</taxon>
        <taxon>Ascomycota</taxon>
        <taxon>Saccharomycotina</taxon>
        <taxon>Pichiomycetes</taxon>
        <taxon>Pichiales</taxon>
        <taxon>Pichiaceae</taxon>
        <taxon>Komagataella</taxon>
    </lineage>
</organism>
<dbReference type="OrthoDB" id="436262at2759"/>
<accession>A0A1B2J7T8</accession>
<keyword evidence="6 10" id="KW-0498">Mitosis</keyword>
<feature type="domain" description="Condensin complex subunit 1 N-terminal" evidence="12">
    <location>
        <begin position="67"/>
        <end position="224"/>
    </location>
</feature>
<dbReference type="GO" id="GO:0051301">
    <property type="term" value="P:cell division"/>
    <property type="evidence" value="ECO:0007669"/>
    <property type="project" value="UniProtKB-KW"/>
</dbReference>
<dbReference type="Proteomes" id="UP000094565">
    <property type="component" value="Chromosome 1"/>
</dbReference>
<dbReference type="InterPro" id="IPR016024">
    <property type="entry name" value="ARM-type_fold"/>
</dbReference>
<proteinExistence type="inferred from homology"/>
<sequence>MDFTFVVSEALTEFQATEKGQLTLEDSHSKLEEVTDALALSPEAIGRSEIFDLLKDLVLASPTLTQKQRDQIGYLICSTISSIAKNSSTLIESGEVDSFPVYKKYLELYGFLMHCHLTFLALEDHSAAVTTQKIRKATKKDVDLFKNHCLQLENALEATCTVFGVNLERLFETTPERDLFVNLFTRPVYLLMESEQRIKVTSVKLLIFKVICIGIRNHGHAPAAESSILQNLTYFLHLAVIMAELLDNLSEQYNYSQLTDEILRSVSLKEFNPNDANGPRSISLFIARLSELNPRLVLRQMTFIAQLLDNSSHMLRCAVVEACGNIVITLAKDDISLENHQSQIETLLKLLEQRFLDQNPYVRTKAIQALLKLCELKERFSRRRYRFLKLAVRSLNDRNPLVRRNAIKLICKVILTHSFSAMHGPQLSLSVWQKRLVDIQEQINKLDGSFSSELIPTGDANNTTINLEQEEQDFEGDVTMRTIEEDTATPIPESSEHDDVDKDKHNENEVVDYEALNKLKLTHQYYKDAIKFIKTVHRGTKLAAVILYSKNRTEVLETMDFFVLADAYGIETAELGVKKMLHLVWIKNNNDEGTSISSHLMECYKQLFFTTPATATPMEKATYIASNLVALTKSASASDLASLEKLLCMMYASTENDLIDDNTIKVLWRIYQTKDNSVSIEQKHGSIIILSMLSLADNQIALRGLDPLLNIGLGGDRVEDMILARFSCVAIQRMVPQGKKTRHEKFTLERKDEIINKLVDTAVMYSEDGEWYGAAEHALNAIFIISSHPVEVSSNLLKKKIEATFGEVPEERTRIRNLTQLLFLVGHISIKTIVYLERCEAEFKRRKLEASSSQSKEKPDESKEVENELEMIGGTSEDDFSDAIAFIKEKELLFDENSLLAKFGPLVKEICANNLEYQNTELQRSAVLCLEKFMCVSSKFCEENLPLLITIMEKSPDPIIRSNAVLGLGDMAVCFNNLVDENTDFLYRRLHDDNIMVQRTCLMTITFLILAGQLKVKGQLSTMAKCLENEDQGISDMCKLFFTELAAKDNAIYNGFIDMFSGLTNDKTLEKDAMKRIIKFLVPFIGKERHQKQLAQKLLHRLEKVETEDQWNDVAFVLQSLPLKSNEQVQEALSEGFKVVQART</sequence>
<evidence type="ECO:0000313" key="14">
    <source>
        <dbReference type="Proteomes" id="UP000094565"/>
    </source>
</evidence>
<dbReference type="FunFam" id="1.25.10.10:FF:000272">
    <property type="entry name" value="Condensin complex subunit 1"/>
    <property type="match status" value="1"/>
</dbReference>
<dbReference type="EMBL" id="CP014584">
    <property type="protein sequence ID" value="ANZ74071.1"/>
    <property type="molecule type" value="Genomic_DNA"/>
</dbReference>
<evidence type="ECO:0000256" key="9">
    <source>
        <dbReference type="ARBA" id="ARBA00023306"/>
    </source>
</evidence>
<dbReference type="SUPFAM" id="SSF48371">
    <property type="entry name" value="ARM repeat"/>
    <property type="match status" value="1"/>
</dbReference>
<dbReference type="GO" id="GO:0000796">
    <property type="term" value="C:condensin complex"/>
    <property type="evidence" value="ECO:0007669"/>
    <property type="project" value="TreeGrafter"/>
</dbReference>
<keyword evidence="5 10" id="KW-0132">Cell division</keyword>
<evidence type="ECO:0000256" key="1">
    <source>
        <dbReference type="ARBA" id="ARBA00004123"/>
    </source>
</evidence>
<evidence type="ECO:0000256" key="2">
    <source>
        <dbReference type="ARBA" id="ARBA00004286"/>
    </source>
</evidence>
<dbReference type="GO" id="GO:0007076">
    <property type="term" value="P:mitotic chromosome condensation"/>
    <property type="evidence" value="ECO:0007669"/>
    <property type="project" value="InterPro"/>
</dbReference>
<keyword evidence="14" id="KW-1185">Reference proteome</keyword>
<keyword evidence="4" id="KW-0158">Chromosome</keyword>
<evidence type="ECO:0000259" key="12">
    <source>
        <dbReference type="Pfam" id="PF12922"/>
    </source>
</evidence>
<dbReference type="InterPro" id="IPR024324">
    <property type="entry name" value="Condensin_cplx_su1_N"/>
</dbReference>
<dbReference type="InterPro" id="IPR011989">
    <property type="entry name" value="ARM-like"/>
</dbReference>
<dbReference type="PIRSF" id="PIRSF017127">
    <property type="entry name" value="Condensin_D2"/>
    <property type="match status" value="1"/>
</dbReference>
<reference evidence="13 14" key="1">
    <citation type="submission" date="2016-02" db="EMBL/GenBank/DDBJ databases">
        <title>Comparative genomic and transcriptomic foundation for Pichia pastoris.</title>
        <authorList>
            <person name="Love K.R."/>
            <person name="Shah K.A."/>
            <person name="Whittaker C.A."/>
            <person name="Wu J."/>
            <person name="Bartlett M.C."/>
            <person name="Ma D."/>
            <person name="Leeson R.L."/>
            <person name="Priest M."/>
            <person name="Young S.K."/>
            <person name="Love J.C."/>
        </authorList>
    </citation>
    <scope>NUCLEOTIDE SEQUENCE [LARGE SCALE GENOMIC DNA]</scope>
    <source>
        <strain evidence="13 14">ATCC 28485</strain>
    </source>
</reference>
<dbReference type="InterPro" id="IPR032682">
    <property type="entry name" value="Cnd1_C"/>
</dbReference>
<evidence type="ECO:0000256" key="4">
    <source>
        <dbReference type="ARBA" id="ARBA00022454"/>
    </source>
</evidence>
<keyword evidence="9 10" id="KW-0131">Cell cycle</keyword>
<dbReference type="GO" id="GO:0042393">
    <property type="term" value="F:histone binding"/>
    <property type="evidence" value="ECO:0007669"/>
    <property type="project" value="TreeGrafter"/>
</dbReference>
<keyword evidence="7 10" id="KW-0226">DNA condensation</keyword>
<dbReference type="InterPro" id="IPR007673">
    <property type="entry name" value="Condensin_cplx_su1"/>
</dbReference>
<dbReference type="GO" id="GO:0000779">
    <property type="term" value="C:condensed chromosome, centromeric region"/>
    <property type="evidence" value="ECO:0007669"/>
    <property type="project" value="TreeGrafter"/>
</dbReference>
<dbReference type="Pfam" id="PF12717">
    <property type="entry name" value="Cnd1"/>
    <property type="match status" value="2"/>
</dbReference>
<feature type="domain" description="Condensin complex subunit 1 C-terminal" evidence="11">
    <location>
        <begin position="325"/>
        <end position="412"/>
    </location>
</feature>
<dbReference type="InterPro" id="IPR026971">
    <property type="entry name" value="CND1/NCAPD3"/>
</dbReference>
<dbReference type="PANTHER" id="PTHR14222">
    <property type="entry name" value="CONDENSIN"/>
    <property type="match status" value="1"/>
</dbReference>
<protein>
    <recommendedName>
        <fullName evidence="10">Condensin complex subunit 1</fullName>
    </recommendedName>
</protein>
<dbReference type="Pfam" id="PF12922">
    <property type="entry name" value="Cnd1_N"/>
    <property type="match status" value="1"/>
</dbReference>
<feature type="domain" description="Condensin complex subunit 1 C-terminal" evidence="11">
    <location>
        <begin position="959"/>
        <end position="1119"/>
    </location>
</feature>
<comment type="function">
    <text evidence="10">Regulatory subunit of the condensin complex, a complex required for conversion of interphase chromatin into mitotic-like condense chromosomes. The condensin complex probably introduces positive supercoils into relaxed DNA in the presence of type I topoisomerases and converts nicked DNA into positive knotted forms in the presence of type II topoisomerases.</text>
</comment>
<gene>
    <name evidence="13" type="primary">YCS4</name>
    <name evidence="13" type="ORF">ATY40_BA7500277</name>
</gene>
<evidence type="ECO:0000259" key="11">
    <source>
        <dbReference type="Pfam" id="PF12717"/>
    </source>
</evidence>
<dbReference type="GO" id="GO:0005634">
    <property type="term" value="C:nucleus"/>
    <property type="evidence" value="ECO:0007669"/>
    <property type="project" value="UniProtKB-SubCell"/>
</dbReference>
<dbReference type="PANTHER" id="PTHR14222:SF2">
    <property type="entry name" value="CONDENSIN COMPLEX SUBUNIT 1"/>
    <property type="match status" value="1"/>
</dbReference>
<comment type="subcellular location">
    <subcellularLocation>
        <location evidence="2">Chromosome</location>
    </subcellularLocation>
    <subcellularLocation>
        <location evidence="1">Nucleus</location>
    </subcellularLocation>
</comment>
<evidence type="ECO:0000256" key="10">
    <source>
        <dbReference type="PIRNR" id="PIRNR017127"/>
    </source>
</evidence>
<comment type="similarity">
    <text evidence="3 10">Belongs to the CND1 (condensin subunit 1) family.</text>
</comment>
<evidence type="ECO:0000256" key="5">
    <source>
        <dbReference type="ARBA" id="ARBA00022618"/>
    </source>
</evidence>
<evidence type="ECO:0000256" key="6">
    <source>
        <dbReference type="ARBA" id="ARBA00022776"/>
    </source>
</evidence>
<dbReference type="AlphaFoldDB" id="A0A1B2J7T8"/>
<keyword evidence="8" id="KW-0539">Nucleus</keyword>
<name>A0A1B2J7T8_PICPA</name>
<evidence type="ECO:0000256" key="7">
    <source>
        <dbReference type="ARBA" id="ARBA00023067"/>
    </source>
</evidence>